<comment type="caution">
    <text evidence="6">The sequence shown here is derived from an EMBL/GenBank/DDBJ whole genome shotgun (WGS) entry which is preliminary data.</text>
</comment>
<reference evidence="6 7" key="1">
    <citation type="journal article" date="2018" name="Genomics">
        <title>Molecular footprints of inshore aquatic adaptation in Indo-Pacific humpback dolphin (Sousa chinensis).</title>
        <authorList>
            <person name="Ming Y."/>
            <person name="Jian J."/>
            <person name="Yu F."/>
            <person name="Yu X."/>
            <person name="Wang J."/>
            <person name="Liu W."/>
        </authorList>
    </citation>
    <scope>NUCLEOTIDE SEQUENCE [LARGE SCALE GENOMIC DNA]</scope>
    <source>
        <strain evidence="6">MY-2018</strain>
        <tissue evidence="6">Skin</tissue>
    </source>
</reference>
<dbReference type="EMBL" id="QWLN02006797">
    <property type="protein sequence ID" value="TEA36004.1"/>
    <property type="molecule type" value="Genomic_DNA"/>
</dbReference>
<evidence type="ECO:0000313" key="7">
    <source>
        <dbReference type="Proteomes" id="UP000295264"/>
    </source>
</evidence>
<keyword evidence="2 5" id="KW-0812">Transmembrane</keyword>
<evidence type="ECO:0000256" key="4">
    <source>
        <dbReference type="ARBA" id="ARBA00023136"/>
    </source>
</evidence>
<dbReference type="InterPro" id="IPR001694">
    <property type="entry name" value="NADH_UbQ_OxRdtase_su1/FPO"/>
</dbReference>
<organism evidence="6 7">
    <name type="scientific">Sousa chinensis</name>
    <name type="common">Indo-pacific humpbacked dolphin</name>
    <name type="synonym">Steno chinensis</name>
    <dbReference type="NCBI Taxonomy" id="103600"/>
    <lineage>
        <taxon>Eukaryota</taxon>
        <taxon>Metazoa</taxon>
        <taxon>Chordata</taxon>
        <taxon>Craniata</taxon>
        <taxon>Vertebrata</taxon>
        <taxon>Euteleostomi</taxon>
        <taxon>Mammalia</taxon>
        <taxon>Eutheria</taxon>
        <taxon>Laurasiatheria</taxon>
        <taxon>Artiodactyla</taxon>
        <taxon>Whippomorpha</taxon>
        <taxon>Cetacea</taxon>
        <taxon>Odontoceti</taxon>
        <taxon>Delphinidae</taxon>
        <taxon>Sousa</taxon>
    </lineage>
</organism>
<comment type="subcellular location">
    <subcellularLocation>
        <location evidence="1">Membrane</location>
        <topology evidence="1">Multi-pass membrane protein</topology>
    </subcellularLocation>
</comment>
<sequence>ASDSKYSLTGALRTVAHTISYEVLLAGILFSVLLINGSLTLSTVFITQEHL</sequence>
<dbReference type="Proteomes" id="UP000295264">
    <property type="component" value="Unassembled WGS sequence"/>
</dbReference>
<evidence type="ECO:0000256" key="3">
    <source>
        <dbReference type="ARBA" id="ARBA00022989"/>
    </source>
</evidence>
<proteinExistence type="predicted"/>
<dbReference type="Pfam" id="PF00146">
    <property type="entry name" value="NADHdh"/>
    <property type="match status" value="1"/>
</dbReference>
<accession>A0A484GJY9</accession>
<keyword evidence="4 5" id="KW-0472">Membrane</keyword>
<evidence type="ECO:0000256" key="5">
    <source>
        <dbReference type="SAM" id="Phobius"/>
    </source>
</evidence>
<name>A0A484GJY9_SOUCH</name>
<keyword evidence="7" id="KW-1185">Reference proteome</keyword>
<evidence type="ECO:0000256" key="2">
    <source>
        <dbReference type="ARBA" id="ARBA00022692"/>
    </source>
</evidence>
<evidence type="ECO:0000313" key="6">
    <source>
        <dbReference type="EMBL" id="TEA36004.1"/>
    </source>
</evidence>
<keyword evidence="3 5" id="KW-1133">Transmembrane helix</keyword>
<feature type="non-terminal residue" evidence="6">
    <location>
        <position position="1"/>
    </location>
</feature>
<protein>
    <submittedName>
        <fullName evidence="6">Uncharacterized protein</fullName>
    </submittedName>
</protein>
<evidence type="ECO:0000256" key="1">
    <source>
        <dbReference type="ARBA" id="ARBA00004141"/>
    </source>
</evidence>
<feature type="transmembrane region" description="Helical" evidence="5">
    <location>
        <begin position="23"/>
        <end position="46"/>
    </location>
</feature>
<dbReference type="AlphaFoldDB" id="A0A484GJY9"/>
<dbReference type="GO" id="GO:0016020">
    <property type="term" value="C:membrane"/>
    <property type="evidence" value="ECO:0007669"/>
    <property type="project" value="UniProtKB-SubCell"/>
</dbReference>
<gene>
    <name evidence="6" type="ORF">DBR06_SOUSAS810133</name>
</gene>